<comment type="caution">
    <text evidence="1">The sequence shown here is derived from an EMBL/GenBank/DDBJ whole genome shotgun (WGS) entry which is preliminary data.</text>
</comment>
<sequence length="883" mass="100840">MSYSSYLKPRPEVISEQGIEGIIDLANLKEPSTGKLETRPKDFLDLTYPTSDLKKVLEQINLRFNTNKEVAGVFLFEGLKGSGKSHLLLTIYNLFKYPDIGQAWLKKNKLKFEIPRDSVIIINKFTDDPYGSIWNLIFEKLGAQPFKGVTHPEFKEFKKALGERSIILIFDELEQGIKVISDPALQAQNIAFLQMLSEYSNRSKQVTLFAAIYSDQQEPGSTLKRGPRCVVQFDNAKDQSNIVLHRLFENYMDFERSRVSPIIESYLQLWKKHVSLEVEELKKRFQDTYPFSPSLIDIILKKIPARGGFQNVRGALAFLGNVVRLTYKFRDIITTADASLKDKENTIMLKDLDPSGDLINRAKENMEDLESRVPLAEPLACSVLLYTLTSKGSDVGVSRDQLIIEILRPGVDINDFEKTLMGFQKYASYFHHQEGRYYFDLEENSEAKVEFRSLKYSDDEAREKLYELFKTEVFKESENTVVFVTIDQVQEALKQCDKTRPRFVLTGRRLTKEERHKIYYGMDFRNLILVLEPKDDKFQLQNDPDLLKWAKRYIAAKELAGSTKKSSRKDDYERIASADQRNIVERIRKAGLVFVNWEKYGTSVEEDISVLEPLPGDLSKDKVFERLTQDYFPSLRFKEHMEGRIEEIKERFVKEVDTEYRSTLGFPIPLTISLFYKAIRDLCKEGTIGIQHSSGNFCHQNPNLTETELSNSKIVSPFIVEVPKKICPKCGKTLPCECDKAKQPCPVCGEYPCICDIDKKVCPICGQRPCVCPKKETLQLKIPPQMSIGNLRQETAFRLQQNEGCTVTKVTYSIFFQKKDIGDLSSMPSALRGSLSGPGDLTAEISITKQGSFSKSQVESQIESLPNIPGAEYSAELSIEVSK</sequence>
<name>A0A7V3NUQ1_UNCW3</name>
<evidence type="ECO:0008006" key="2">
    <source>
        <dbReference type="Google" id="ProtNLM"/>
    </source>
</evidence>
<accession>A0A7V3NUQ1</accession>
<dbReference type="SUPFAM" id="SSF52540">
    <property type="entry name" value="P-loop containing nucleoside triphosphate hydrolases"/>
    <property type="match status" value="1"/>
</dbReference>
<reference evidence="1" key="1">
    <citation type="journal article" date="2020" name="mSystems">
        <title>Genome- and Community-Level Interaction Insights into Carbon Utilization and Element Cycling Functions of Hydrothermarchaeota in Hydrothermal Sediment.</title>
        <authorList>
            <person name="Zhou Z."/>
            <person name="Liu Y."/>
            <person name="Xu W."/>
            <person name="Pan J."/>
            <person name="Luo Z.H."/>
            <person name="Li M."/>
        </authorList>
    </citation>
    <scope>NUCLEOTIDE SEQUENCE [LARGE SCALE GENOMIC DNA]</scope>
    <source>
        <strain evidence="1">SpSt-754</strain>
    </source>
</reference>
<dbReference type="EMBL" id="DTGD01000043">
    <property type="protein sequence ID" value="HGB35474.1"/>
    <property type="molecule type" value="Genomic_DNA"/>
</dbReference>
<dbReference type="InterPro" id="IPR027417">
    <property type="entry name" value="P-loop_NTPase"/>
</dbReference>
<proteinExistence type="predicted"/>
<dbReference type="AlphaFoldDB" id="A0A7V3NUQ1"/>
<organism evidence="1">
    <name type="scientific">candidate division WOR-3 bacterium</name>
    <dbReference type="NCBI Taxonomy" id="2052148"/>
    <lineage>
        <taxon>Bacteria</taxon>
        <taxon>Bacteria division WOR-3</taxon>
    </lineage>
</organism>
<gene>
    <name evidence="1" type="ORF">ENV38_01015</name>
</gene>
<protein>
    <recommendedName>
        <fullName evidence="2">DUF499 domain-containing protein</fullName>
    </recommendedName>
</protein>
<evidence type="ECO:0000313" key="1">
    <source>
        <dbReference type="EMBL" id="HGB35474.1"/>
    </source>
</evidence>